<dbReference type="SUPFAM" id="SSF50621">
    <property type="entry name" value="Alanine racemase C-terminal domain-like"/>
    <property type="match status" value="1"/>
</dbReference>
<dbReference type="InterPro" id="IPR009006">
    <property type="entry name" value="Ala_racemase/Decarboxylase_C"/>
</dbReference>
<dbReference type="EMBL" id="EF101928">
    <property type="protein sequence ID" value="ABT16894.1"/>
    <property type="molecule type" value="Genomic_DNA"/>
</dbReference>
<gene>
    <name evidence="10" type="primary">Z760R</name>
    <name evidence="10" type="ORF">ATCV1_Z760R</name>
</gene>
<dbReference type="Gene3D" id="2.40.37.10">
    <property type="entry name" value="Lyase, Ornithine Decarboxylase, Chain A, domain 1"/>
    <property type="match status" value="1"/>
</dbReference>
<dbReference type="InterPro" id="IPR002433">
    <property type="entry name" value="Orn_de-COase"/>
</dbReference>
<protein>
    <recommendedName>
        <fullName evidence="6">ornithine decarboxylase</fullName>
        <ecNumber evidence="6">4.1.1.17</ecNumber>
    </recommendedName>
</protein>
<dbReference type="InterPro" id="IPR022643">
    <property type="entry name" value="De-COase2_C"/>
</dbReference>
<comment type="pathway">
    <text evidence="5">Amine and polyamine biosynthesis; putrescine biosynthesis via L-ornithine pathway; putrescine from L-ornithine: step 1/1.</text>
</comment>
<evidence type="ECO:0000256" key="6">
    <source>
        <dbReference type="ARBA" id="ARBA00034138"/>
    </source>
</evidence>
<comment type="cofactor">
    <cofactor evidence="1">
        <name>pyridoxal 5'-phosphate</name>
        <dbReference type="ChEBI" id="CHEBI:597326"/>
    </cofactor>
</comment>
<keyword evidence="11" id="KW-1185">Reference proteome</keyword>
<evidence type="ECO:0000313" key="11">
    <source>
        <dbReference type="Proteomes" id="UP000202420"/>
    </source>
</evidence>
<evidence type="ECO:0000256" key="2">
    <source>
        <dbReference type="ARBA" id="ARBA00008872"/>
    </source>
</evidence>
<evidence type="ECO:0000259" key="8">
    <source>
        <dbReference type="Pfam" id="PF00278"/>
    </source>
</evidence>
<dbReference type="CDD" id="cd00622">
    <property type="entry name" value="PLPDE_III_ODC"/>
    <property type="match status" value="1"/>
</dbReference>
<dbReference type="RefSeq" id="YP_001427241.1">
    <property type="nucleotide sequence ID" value="NC_008724.1"/>
</dbReference>
<evidence type="ECO:0000256" key="1">
    <source>
        <dbReference type="ARBA" id="ARBA00001933"/>
    </source>
</evidence>
<dbReference type="PANTHER" id="PTHR11482">
    <property type="entry name" value="ARGININE/DIAMINOPIMELATE/ORNITHINE DECARBOXYLASE"/>
    <property type="match status" value="1"/>
</dbReference>
<dbReference type="FunFam" id="3.20.20.10:FF:000005">
    <property type="entry name" value="Ornithine decarboxylase"/>
    <property type="match status" value="1"/>
</dbReference>
<evidence type="ECO:0000313" key="10">
    <source>
        <dbReference type="EMBL" id="ABT16894.1"/>
    </source>
</evidence>
<evidence type="ECO:0000259" key="9">
    <source>
        <dbReference type="Pfam" id="PF02784"/>
    </source>
</evidence>
<dbReference type="InterPro" id="IPR029066">
    <property type="entry name" value="PLP-binding_barrel"/>
</dbReference>
<dbReference type="GeneID" id="5470505"/>
<dbReference type="Proteomes" id="UP000202420">
    <property type="component" value="Segment"/>
</dbReference>
<evidence type="ECO:0000256" key="7">
    <source>
        <dbReference type="ARBA" id="ARBA00049127"/>
    </source>
</evidence>
<accession>A7KA20</accession>
<dbReference type="EC" id="4.1.1.17" evidence="6"/>
<dbReference type="InterPro" id="IPR022653">
    <property type="entry name" value="De-COase2_pyr-phos_BS"/>
</dbReference>
<keyword evidence="3" id="KW-0663">Pyridoxal phosphate</keyword>
<evidence type="ECO:0000256" key="4">
    <source>
        <dbReference type="ARBA" id="ARBA00023239"/>
    </source>
</evidence>
<comment type="similarity">
    <text evidence="2">Belongs to the Orn/Lys/Arg decarboxylase class-II family.</text>
</comment>
<dbReference type="PRINTS" id="PR01179">
    <property type="entry name" value="ODADCRBXLASE"/>
</dbReference>
<evidence type="ECO:0000256" key="3">
    <source>
        <dbReference type="ARBA" id="ARBA00022898"/>
    </source>
</evidence>
<dbReference type="Gene3D" id="3.20.20.10">
    <property type="entry name" value="Alanine racemase"/>
    <property type="match status" value="1"/>
</dbReference>
<dbReference type="KEGG" id="vg:5470505"/>
<dbReference type="OrthoDB" id="3905at10239"/>
<dbReference type="GO" id="GO:0004586">
    <property type="term" value="F:ornithine decarboxylase activity"/>
    <property type="evidence" value="ECO:0007669"/>
    <property type="project" value="UniProtKB-EC"/>
</dbReference>
<evidence type="ECO:0000256" key="5">
    <source>
        <dbReference type="ARBA" id="ARBA00034115"/>
    </source>
</evidence>
<proteinExistence type="inferred from homology"/>
<feature type="domain" description="Orn/DAP/Arg decarboxylase 2 C-terminal" evidence="8">
    <location>
        <begin position="18"/>
        <end position="350"/>
    </location>
</feature>
<dbReference type="PRINTS" id="PR01182">
    <property type="entry name" value="ORNDCRBXLASE"/>
</dbReference>
<feature type="domain" description="Orn/DAP/Arg decarboxylase 2 N-terminal" evidence="9">
    <location>
        <begin position="28"/>
        <end position="257"/>
    </location>
</feature>
<dbReference type="PANTHER" id="PTHR11482:SF6">
    <property type="entry name" value="ORNITHINE DECARBOXYLASE 1-RELATED"/>
    <property type="match status" value="1"/>
</dbReference>
<dbReference type="InterPro" id="IPR000183">
    <property type="entry name" value="Orn/DAP/Arg_de-COase"/>
</dbReference>
<dbReference type="PROSITE" id="PS00878">
    <property type="entry name" value="ODR_DC_2_1"/>
    <property type="match status" value="1"/>
</dbReference>
<organism evidence="10 11">
    <name type="scientific">Chlorovirus heliozoae</name>
    <dbReference type="NCBI Taxonomy" id="322019"/>
    <lineage>
        <taxon>Viruses</taxon>
        <taxon>Varidnaviria</taxon>
        <taxon>Bamfordvirae</taxon>
        <taxon>Nucleocytoviricota</taxon>
        <taxon>Megaviricetes</taxon>
        <taxon>Algavirales</taxon>
        <taxon>Phycodnaviridae</taxon>
        <taxon>Chlorovirus</taxon>
    </lineage>
</organism>
<dbReference type="InterPro" id="IPR022644">
    <property type="entry name" value="De-COase2_N"/>
</dbReference>
<dbReference type="Pfam" id="PF00278">
    <property type="entry name" value="Orn_DAP_Arg_deC"/>
    <property type="match status" value="1"/>
</dbReference>
<keyword evidence="4" id="KW-0456">Lyase</keyword>
<reference evidence="10 11" key="1">
    <citation type="submission" date="2006-09" db="EMBL/GenBank/DDBJ databases">
        <title>Sequence and annotation of the 288-kb ATCV-1 virus that infects an endosymbiotic Chlorella strain of the heliozoon Acanthocystis turfacea.</title>
        <authorList>
            <person name="Fitzgerald L.A."/>
            <person name="Graves M.V."/>
            <person name="Li X."/>
            <person name="Pfitzner A.J.P."/>
            <person name="Hartigan J."/>
            <person name="Van Etten J.L."/>
        </authorList>
    </citation>
    <scope>NUCLEOTIDE SEQUENCE [LARGE SCALE GENOMIC DNA]</scope>
    <source>
        <strain evidence="10 11">ATCV-1</strain>
    </source>
</reference>
<comment type="catalytic activity">
    <reaction evidence="7">
        <text>L-ornithine + H(+) = putrescine + CO2</text>
        <dbReference type="Rhea" id="RHEA:22964"/>
        <dbReference type="ChEBI" id="CHEBI:15378"/>
        <dbReference type="ChEBI" id="CHEBI:16526"/>
        <dbReference type="ChEBI" id="CHEBI:46911"/>
        <dbReference type="ChEBI" id="CHEBI:326268"/>
        <dbReference type="EC" id="4.1.1.17"/>
    </reaction>
</comment>
<dbReference type="Pfam" id="PF02784">
    <property type="entry name" value="Orn_Arg_deC_N"/>
    <property type="match status" value="1"/>
</dbReference>
<sequence>MKDAVRQVILDRVQEKSFYVCDPKFAERLVDEWYRMLPSVHPFYAVKCNDDPVLLKYLEKNGVNFDCASKGEIAKVLNAGALPSRILFAHTIKSPEALLYAKNVGVNIATFDSTFELDKMKLYHPACEAVLRIRCDDPHALVKLEKYGANADEITPLLEHAKKIGMNVKGISFHVGSGSRNPDAYWKALKSAREAYDIAVSLGHSISIIDIGGGMYADIEDDGAITTCVADYILDGIKDFFSGINVEFIAEPGRFFAQHYSVLACQIVGKRIRDGFYEYFVNESTYGAFSNVIYEKAVPEPIPVRDIDEDELKHISVIYGQTCDGIDVINKQTHLPELHIDDWIYFERWGAYTRVLHTGFNSFGDFDTYYV</sequence>
<dbReference type="GO" id="GO:0033387">
    <property type="term" value="P:putrescine biosynthetic process from arginine, via ornithine"/>
    <property type="evidence" value="ECO:0007669"/>
    <property type="project" value="TreeGrafter"/>
</dbReference>
<dbReference type="SUPFAM" id="SSF51419">
    <property type="entry name" value="PLP-binding barrel"/>
    <property type="match status" value="1"/>
</dbReference>
<name>A7KA20_9PHYC</name>